<dbReference type="Proteomes" id="UP000749559">
    <property type="component" value="Unassembled WGS sequence"/>
</dbReference>
<feature type="region of interest" description="Disordered" evidence="1">
    <location>
        <begin position="61"/>
        <end position="251"/>
    </location>
</feature>
<feature type="compositionally biased region" description="Low complexity" evidence="1">
    <location>
        <begin position="221"/>
        <end position="234"/>
    </location>
</feature>
<comment type="caution">
    <text evidence="2">The sequence shown here is derived from an EMBL/GenBank/DDBJ whole genome shotgun (WGS) entry which is preliminary data.</text>
</comment>
<evidence type="ECO:0000313" key="3">
    <source>
        <dbReference type="Proteomes" id="UP000749559"/>
    </source>
</evidence>
<feature type="compositionally biased region" description="Polar residues" evidence="1">
    <location>
        <begin position="235"/>
        <end position="251"/>
    </location>
</feature>
<dbReference type="PROSITE" id="PS50958">
    <property type="entry name" value="SMB_2"/>
    <property type="match status" value="1"/>
</dbReference>
<dbReference type="Gene3D" id="4.10.410.20">
    <property type="match status" value="1"/>
</dbReference>
<sequence>MLPEILMIMLASKVLIEIGETAKLRSSRRHEDVAVDETSTSYLSIYHNTTLLSSAGPNVTQTFGSSTAQPSSAGPSTTQPFSFGLSTTQPSSADPSTTQPSSFGPSTTQPSSFGPSRAQQSSFGQSKAQPSSAGPSTTQPSSLGPSLTQPPSFGPSRAHQSSFGPSTAQPSSAGPSTTQPSSLGPSLTQPPSFGPSRAQQSSFGPSTAQPSSAGPSTTQLSSFGSSTTQPSSFGLNTTQPSSFGLNTTQPSSFGLNTTQQSLFGLNTTNRTTASVRTGLAFEGNGEEFDELCGSSRYANCMKNSCRGKCGQVNQFTDPLWLCSCDSACHVYKSCCPDFETECRNNVSLSDVRQTDGTHRTMCKKIGSNTERHGHMAQSCKPGYKDIDVKQKCLKPEGLTGMAPVTDPKSGITYANYFCALCNDVKNIQQWKIIANCTGIPFGNPTGDRFIASMLNIPHNIDKGACTAFFQPTVPTDIRPCINVVDSCRSRCNNDILKQQCKEGPYDPQRLETLKFIMRNKYCVYCNNYASNKTKCSDSATSRNPTLDSYFTYSVLLEIDPDEDVNVDIAPVARLAGVGSSFKIQNKETRITKCSPPFTYHNGKCFLEETMMIKVTCYIHLISGVCKDEYIDLIWEVYDNVLGVVTTRCYRNFSETFFHVTFMNHTVDWNSILKRNEVKLMNRLPYQRFDLKRSHCIFLKILTETDLERETTTELSTVNTATRKLKTNEASVVKITYTCGLQIACLIGQMIALMIHSNRDC</sequence>
<gene>
    <name evidence="2" type="ORF">OFUS_LOCUS7472</name>
</gene>
<evidence type="ECO:0000256" key="1">
    <source>
        <dbReference type="SAM" id="MobiDB-lite"/>
    </source>
</evidence>
<dbReference type="EMBL" id="CAIIXF020000004">
    <property type="protein sequence ID" value="CAH1780834.1"/>
    <property type="molecule type" value="Genomic_DNA"/>
</dbReference>
<dbReference type="AlphaFoldDB" id="A0A8J1Y1H4"/>
<evidence type="ECO:0000313" key="2">
    <source>
        <dbReference type="EMBL" id="CAH1780834.1"/>
    </source>
</evidence>
<dbReference type="SMART" id="SM00201">
    <property type="entry name" value="SO"/>
    <property type="match status" value="1"/>
</dbReference>
<dbReference type="InterPro" id="IPR036024">
    <property type="entry name" value="Somatomedin_B-like_dom_sf"/>
</dbReference>
<accession>A0A8J1Y1H4</accession>
<dbReference type="PROSITE" id="PS00524">
    <property type="entry name" value="SMB_1"/>
    <property type="match status" value="1"/>
</dbReference>
<proteinExistence type="predicted"/>
<dbReference type="OrthoDB" id="98591at2759"/>
<dbReference type="Pfam" id="PF01033">
    <property type="entry name" value="Somatomedin_B"/>
    <property type="match status" value="1"/>
</dbReference>
<dbReference type="InterPro" id="IPR001212">
    <property type="entry name" value="Somatomedin_B_dom"/>
</dbReference>
<keyword evidence="3" id="KW-1185">Reference proteome</keyword>
<name>A0A8J1Y1H4_OWEFU</name>
<feature type="compositionally biased region" description="Polar residues" evidence="1">
    <location>
        <begin position="158"/>
        <end position="220"/>
    </location>
</feature>
<dbReference type="PANTHER" id="PTHR45902">
    <property type="entry name" value="LATROPHILIN RECEPTOR-LIKE PROTEIN A"/>
    <property type="match status" value="1"/>
</dbReference>
<dbReference type="SUPFAM" id="SSF90188">
    <property type="entry name" value="Somatomedin B domain"/>
    <property type="match status" value="1"/>
</dbReference>
<reference evidence="2" key="1">
    <citation type="submission" date="2022-03" db="EMBL/GenBank/DDBJ databases">
        <authorList>
            <person name="Martin C."/>
        </authorList>
    </citation>
    <scope>NUCLEOTIDE SEQUENCE</scope>
</reference>
<dbReference type="InterPro" id="IPR053231">
    <property type="entry name" value="GPCR_LN-TM7"/>
</dbReference>
<organism evidence="2 3">
    <name type="scientific">Owenia fusiformis</name>
    <name type="common">Polychaete worm</name>
    <dbReference type="NCBI Taxonomy" id="6347"/>
    <lineage>
        <taxon>Eukaryota</taxon>
        <taxon>Metazoa</taxon>
        <taxon>Spiralia</taxon>
        <taxon>Lophotrochozoa</taxon>
        <taxon>Annelida</taxon>
        <taxon>Polychaeta</taxon>
        <taxon>Sedentaria</taxon>
        <taxon>Canalipalpata</taxon>
        <taxon>Sabellida</taxon>
        <taxon>Oweniida</taxon>
        <taxon>Oweniidae</taxon>
        <taxon>Owenia</taxon>
    </lineage>
</organism>
<feature type="compositionally biased region" description="Polar residues" evidence="1">
    <location>
        <begin position="61"/>
        <end position="151"/>
    </location>
</feature>
<dbReference type="PANTHER" id="PTHR45902:SF1">
    <property type="entry name" value="LATROPHILIN RECEPTOR-LIKE PROTEIN A"/>
    <property type="match status" value="1"/>
</dbReference>
<protein>
    <submittedName>
        <fullName evidence="2">Uncharacterized protein</fullName>
    </submittedName>
</protein>